<protein>
    <submittedName>
        <fullName evidence="1">Uncharacterized protein</fullName>
    </submittedName>
</protein>
<reference evidence="1" key="1">
    <citation type="journal article" date="2007" name="PLoS ONE">
        <title>The first genome sequence of an elite grapevine cultivar (Pinot noir Vitis vinifera L.): coping with a highly heterozygous genome.</title>
        <authorList>
            <person name="Velasco R."/>
            <person name="Zharkikh A."/>
            <person name="Troggio M."/>
            <person name="Cartwright D.A."/>
            <person name="Cestaro A."/>
            <person name="Pruss D."/>
            <person name="Pindo M."/>
            <person name="FitzGerald L.M."/>
            <person name="Vezzulli S."/>
            <person name="Reid J."/>
            <person name="Malacarne G."/>
            <person name="Iliev D."/>
            <person name="Coppola G."/>
            <person name="Wardell B."/>
            <person name="Micheletti D."/>
            <person name="Macalma T."/>
            <person name="Facci M."/>
            <person name="Mitchell J.T."/>
            <person name="Perazzolli M."/>
            <person name="Eldredge G."/>
            <person name="Gatto P."/>
            <person name="Oyzerski R."/>
            <person name="Moretto M."/>
            <person name="Gutin N."/>
            <person name="Stefanini M."/>
            <person name="Chen Y."/>
            <person name="Segala C."/>
            <person name="Davenport C."/>
            <person name="Dematte L."/>
            <person name="Mraz A."/>
            <person name="Battilana J."/>
            <person name="Stormo K."/>
            <person name="Costa F."/>
            <person name="Tao Q."/>
            <person name="Si-Ammour A."/>
            <person name="Harkins T."/>
            <person name="Lackey A."/>
            <person name="Perbost C."/>
            <person name="Taillon B."/>
            <person name="Stella A."/>
            <person name="Solovyev V."/>
            <person name="Fawcett J.A."/>
            <person name="Sterck L."/>
            <person name="Vandepoele K."/>
            <person name="Grando S.M."/>
            <person name="Toppo S."/>
            <person name="Moser C."/>
            <person name="Lanchbury J."/>
            <person name="Bogden R."/>
            <person name="Skolnick M."/>
            <person name="Sgaramella V."/>
            <person name="Bhatnagar S.K."/>
            <person name="Fontana P."/>
            <person name="Gutin A."/>
            <person name="Van de Peer Y."/>
            <person name="Salamini F."/>
            <person name="Viola R."/>
        </authorList>
    </citation>
    <scope>NUCLEOTIDE SEQUENCE</scope>
</reference>
<organism evidence="1">
    <name type="scientific">Vitis vinifera</name>
    <name type="common">Grape</name>
    <dbReference type="NCBI Taxonomy" id="29760"/>
    <lineage>
        <taxon>Eukaryota</taxon>
        <taxon>Viridiplantae</taxon>
        <taxon>Streptophyta</taxon>
        <taxon>Embryophyta</taxon>
        <taxon>Tracheophyta</taxon>
        <taxon>Spermatophyta</taxon>
        <taxon>Magnoliopsida</taxon>
        <taxon>eudicotyledons</taxon>
        <taxon>Gunneridae</taxon>
        <taxon>Pentapetalae</taxon>
        <taxon>rosids</taxon>
        <taxon>Vitales</taxon>
        <taxon>Vitaceae</taxon>
        <taxon>Viteae</taxon>
        <taxon>Vitis</taxon>
    </lineage>
</organism>
<sequence>MYVINLEDLNGLVCPSERSSRLGQSILFGIMSPFERSVGLVCPFRLTLWKKENFSFLVSDGVCLGPDGVILDGLYVGLGRPKGLEFEKDTWREAPHTNYPRVIGFHGPHPSKVGFSGSLVPRY</sequence>
<evidence type="ECO:0000313" key="1">
    <source>
        <dbReference type="EMBL" id="CAN63221.1"/>
    </source>
</evidence>
<accession>A5B7Y7</accession>
<dbReference type="EMBL" id="AM449883">
    <property type="protein sequence ID" value="CAN63221.1"/>
    <property type="molecule type" value="Genomic_DNA"/>
</dbReference>
<gene>
    <name evidence="1" type="ORF">VITISV_020218</name>
</gene>
<name>A5B7Y7_VITVI</name>
<proteinExistence type="predicted"/>
<dbReference type="AlphaFoldDB" id="A5B7Y7"/>